<dbReference type="SUPFAM" id="SSF51445">
    <property type="entry name" value="(Trans)glycosidases"/>
    <property type="match status" value="1"/>
</dbReference>
<evidence type="ECO:0000313" key="7">
    <source>
        <dbReference type="EMBL" id="MDI4647228.1"/>
    </source>
</evidence>
<dbReference type="PROSITE" id="PS51175">
    <property type="entry name" value="CBM6"/>
    <property type="match status" value="3"/>
</dbReference>
<feature type="domain" description="SLH" evidence="6">
    <location>
        <begin position="1473"/>
        <end position="1528"/>
    </location>
</feature>
<dbReference type="Gene3D" id="2.60.120.260">
    <property type="entry name" value="Galactose-binding domain-like"/>
    <property type="match status" value="3"/>
</dbReference>
<feature type="domain" description="CBM6" evidence="5">
    <location>
        <begin position="182"/>
        <end position="304"/>
    </location>
</feature>
<feature type="region of interest" description="Disordered" evidence="3">
    <location>
        <begin position="1118"/>
        <end position="1146"/>
    </location>
</feature>
<dbReference type="SUPFAM" id="SSF51011">
    <property type="entry name" value="Glycosyl hydrolase domain"/>
    <property type="match status" value="1"/>
</dbReference>
<dbReference type="Gene3D" id="2.60.40.1180">
    <property type="entry name" value="Golgi alpha-mannosidase II"/>
    <property type="match status" value="1"/>
</dbReference>
<dbReference type="Pfam" id="PF03422">
    <property type="entry name" value="CBM_6"/>
    <property type="match status" value="1"/>
</dbReference>
<dbReference type="InterPro" id="IPR013780">
    <property type="entry name" value="Glyco_hydro_b"/>
</dbReference>
<proteinExistence type="predicted"/>
<feature type="domain" description="SLH" evidence="6">
    <location>
        <begin position="1333"/>
        <end position="1396"/>
    </location>
</feature>
<dbReference type="Proteomes" id="UP001161691">
    <property type="component" value="Unassembled WGS sequence"/>
</dbReference>
<keyword evidence="4" id="KW-0732">Signal</keyword>
<name>A0ABT6TLU0_9BACL</name>
<dbReference type="PROSITE" id="PS51272">
    <property type="entry name" value="SLH"/>
    <property type="match status" value="3"/>
</dbReference>
<dbReference type="InterPro" id="IPR051465">
    <property type="entry name" value="Cell_Envelope_Struct_Comp"/>
</dbReference>
<evidence type="ECO:0000259" key="5">
    <source>
        <dbReference type="PROSITE" id="PS51175"/>
    </source>
</evidence>
<feature type="region of interest" description="Disordered" evidence="3">
    <location>
        <begin position="1455"/>
        <end position="1474"/>
    </location>
</feature>
<feature type="compositionally biased region" description="Low complexity" evidence="3">
    <location>
        <begin position="1118"/>
        <end position="1134"/>
    </location>
</feature>
<dbReference type="EMBL" id="JAGRPV010000001">
    <property type="protein sequence ID" value="MDI4647228.1"/>
    <property type="molecule type" value="Genomic_DNA"/>
</dbReference>
<dbReference type="InterPro" id="IPR008979">
    <property type="entry name" value="Galactose-bd-like_sf"/>
</dbReference>
<feature type="domain" description="CBM6" evidence="5">
    <location>
        <begin position="308"/>
        <end position="430"/>
    </location>
</feature>
<evidence type="ECO:0000256" key="4">
    <source>
        <dbReference type="SAM" id="SignalP"/>
    </source>
</evidence>
<dbReference type="RefSeq" id="WP_282910006.1">
    <property type="nucleotide sequence ID" value="NZ_JAGRPV010000001.1"/>
</dbReference>
<feature type="signal peptide" evidence="4">
    <location>
        <begin position="1"/>
        <end position="32"/>
    </location>
</feature>
<keyword evidence="2" id="KW-0326">Glycosidase</keyword>
<gene>
    <name evidence="7" type="ORF">KB449_19790</name>
</gene>
<dbReference type="InterPro" id="IPR041233">
    <property type="entry name" value="Melibiase_C"/>
</dbReference>
<evidence type="ECO:0000256" key="2">
    <source>
        <dbReference type="ARBA" id="ARBA00023295"/>
    </source>
</evidence>
<dbReference type="PANTHER" id="PTHR43308">
    <property type="entry name" value="OUTER MEMBRANE PROTEIN ALPHA-RELATED"/>
    <property type="match status" value="1"/>
</dbReference>
<comment type="caution">
    <text evidence="7">The sequence shown here is derived from an EMBL/GenBank/DDBJ whole genome shotgun (WGS) entry which is preliminary data.</text>
</comment>
<dbReference type="InterPro" id="IPR005084">
    <property type="entry name" value="CBM6"/>
</dbReference>
<evidence type="ECO:0000256" key="3">
    <source>
        <dbReference type="SAM" id="MobiDB-lite"/>
    </source>
</evidence>
<dbReference type="InterPro" id="IPR013785">
    <property type="entry name" value="Aldolase_TIM"/>
</dbReference>
<feature type="domain" description="SLH" evidence="6">
    <location>
        <begin position="1398"/>
        <end position="1457"/>
    </location>
</feature>
<dbReference type="SUPFAM" id="SSF49785">
    <property type="entry name" value="Galactose-binding domain-like"/>
    <property type="match status" value="3"/>
</dbReference>
<feature type="domain" description="CBM6" evidence="5">
    <location>
        <begin position="36"/>
        <end position="158"/>
    </location>
</feature>
<reference evidence="7" key="1">
    <citation type="submission" date="2023-04" db="EMBL/GenBank/DDBJ databases">
        <title>Comparative genomic analysis of Cohnella hashimotonis sp. nov., isolated from the International Space Station.</title>
        <authorList>
            <person name="Venkateswaran K."/>
            <person name="Simpson A."/>
        </authorList>
    </citation>
    <scope>NUCLEOTIDE SEQUENCE</scope>
    <source>
        <strain evidence="7">F6_2S_P_1</strain>
    </source>
</reference>
<evidence type="ECO:0000259" key="6">
    <source>
        <dbReference type="PROSITE" id="PS51272"/>
    </source>
</evidence>
<evidence type="ECO:0000313" key="8">
    <source>
        <dbReference type="Proteomes" id="UP001161691"/>
    </source>
</evidence>
<dbReference type="InterPro" id="IPR001119">
    <property type="entry name" value="SLH_dom"/>
</dbReference>
<keyword evidence="8" id="KW-1185">Reference proteome</keyword>
<keyword evidence="1" id="KW-0378">Hydrolase</keyword>
<protein>
    <submittedName>
        <fullName evidence="7">S-layer homology domain-containing protein</fullName>
    </submittedName>
</protein>
<dbReference type="InterPro" id="IPR017853">
    <property type="entry name" value="GH"/>
</dbReference>
<dbReference type="Gene3D" id="3.20.20.70">
    <property type="entry name" value="Aldolase class I"/>
    <property type="match status" value="1"/>
</dbReference>
<dbReference type="Pfam" id="PF00395">
    <property type="entry name" value="SLH"/>
    <property type="match status" value="3"/>
</dbReference>
<feature type="chain" id="PRO_5045958513" evidence="4">
    <location>
        <begin position="33"/>
        <end position="1528"/>
    </location>
</feature>
<evidence type="ECO:0000256" key="1">
    <source>
        <dbReference type="ARBA" id="ARBA00022801"/>
    </source>
</evidence>
<accession>A0ABT6TLU0</accession>
<organism evidence="7 8">
    <name type="scientific">Cohnella hashimotonis</name>
    <dbReference type="NCBI Taxonomy" id="2826895"/>
    <lineage>
        <taxon>Bacteria</taxon>
        <taxon>Bacillati</taxon>
        <taxon>Bacillota</taxon>
        <taxon>Bacilli</taxon>
        <taxon>Bacillales</taxon>
        <taxon>Paenibacillaceae</taxon>
        <taxon>Cohnella</taxon>
    </lineage>
</organism>
<dbReference type="Pfam" id="PF17801">
    <property type="entry name" value="Melibiase_C"/>
    <property type="match status" value="1"/>
</dbReference>
<sequence length="1528" mass="161070">MLKRVWKKGCLLLLLVCLAAGGSGGFAPRALADAANVYEAESPANTLAGNAAVADSEAASGGKKVGGLYQGSSIRFNGVAVDADGTYKITVDYVSGDQRSFNISANGGGKQYEDPPKTADWDTVGSYELTLALKAGVNAILIDDNNWYAPDIDRIVVGERVEDQGPGAEEPDNDWQKELTGTTFEAEAPGNALAGHASVSDSPVSSGGKKVGDLYQGSSLTFKDVNAPAAGIYLIRLYYISGDQRPVYMKVNDGADSLLDLPKTADWNTVGTYDASVELRKGANEIVLSDHDWYSPDIDRIEVIPFTVGYEAEDEANTLSGNASVSDSPAASGGKKVGGLYQGSSIVFSGISAPMTSDYKVVVSYISGDPRGFYIRANNGADQYIEPPKTPDWDTVGTVDVTLSLQEGDNTIAISDGDWYAPDIDRIVVEPAKASGTDKPDEELGTLGDAGATTDYGAISVTQYTYGLMISNGAYDVSLNDKTGYAGYDWKLGQRMSGAYGAIKLGDELLETKAYAHHEIAGAPTPIEDGFGKGVEIAFVHTSPGKPTLKQIYKVYENKAFFLARLDAAGDAALTSNYMAPIALKRKNGVDIGVSADNRVLTVPFDNDAWVRYKSQPMNRSDTSYEATAIYNASTRAGLVLGSVTHDVWKTGIDWTGASDRLNALTVYGGAATPATRDSQPHGSIAGSELSSPTVMVGAYADYRDGLTAYGDANAVVAPKLELGPDLPDGVPVGWNSWGAYGSSLSLQNVLDVSDYFKNTLTAFNNDGNVYINMDSYWDNLNDEQLAQAVAKIKSNGQHAGIYWAPFVYWGNNMSQPVDGTDGRYTYGDIVLKGADGQPLPTLDGAYPLDVTHPGARLRMDYYLNKFKALGFTYIKLDFLTHGSLEGQHYDPAVTTGIQAYNQGMAYMNRVLDGKMFISESIAPIFPSQYAHARRISCDTYGKINETEYELNSLTYGFWQNGTIYGYTDPDHLALSRADSLEEARSRVNSGVISGTVLLDSDDVNDPKAKGYMEALYGNRDVIALALKGKAFRPLEGNTGANAADAFVLKDGADFYLAVFNYSASVAADKTIDLGRAGLDASLTYAAKDLWTGEASEATGTLQLTLAPAASRLLQLTAPAGPVGQPGNQPGNGASDTGASGAAKDGKAVLTEEMLRQSGTQGAPSVELKNDVRELVMSGKLAASLAERGLTVRAGALSLELPADVLKRLLDRLPAAQRDGGEIALGLAPVESTQAAGLAEQAGAAANAQAALKGGIYVIKLTVKPAGGTAETVSEFGTPIVLTLRTDEGFDFARGGIYRLNETGKPAYVPGKLASGSVTAGITGPGVYAVLALDRTFGDVPADHWAAGVIREMAAKLYVEGTGNGAFNPGASVTRAEFAVLLVRGLGLVPQQKAQDGFADVDPASWYAGYVAAAAKQGLATGRDAAAFAPNAPISREEIAVMLMRAYAWQEARQGAGSASSGTPPKTPDAAPVRSFADAGDISSWAAEAVNEAAELGLLQGRDGGRFAPQAPATRAEATQLLYALIRP</sequence>
<dbReference type="CDD" id="cd04081">
    <property type="entry name" value="CBM35_galactosidase-like"/>
    <property type="match status" value="3"/>
</dbReference>